<dbReference type="Proteomes" id="UP000765509">
    <property type="component" value="Unassembled WGS sequence"/>
</dbReference>
<sequence>MKTPNRYMLRWQIAMQQYRGNMTIVNKPGNFHNNTDGLRRWSLANNPDNPAYVPLEEEAKIPIEGINVTDIGTEFFEEFR</sequence>
<organism evidence="1 2">
    <name type="scientific">Austropuccinia psidii MF-1</name>
    <dbReference type="NCBI Taxonomy" id="1389203"/>
    <lineage>
        <taxon>Eukaryota</taxon>
        <taxon>Fungi</taxon>
        <taxon>Dikarya</taxon>
        <taxon>Basidiomycota</taxon>
        <taxon>Pucciniomycotina</taxon>
        <taxon>Pucciniomycetes</taxon>
        <taxon>Pucciniales</taxon>
        <taxon>Sphaerophragmiaceae</taxon>
        <taxon>Austropuccinia</taxon>
    </lineage>
</organism>
<proteinExistence type="predicted"/>
<name>A0A9Q3JTP1_9BASI</name>
<evidence type="ECO:0000313" key="2">
    <source>
        <dbReference type="Proteomes" id="UP000765509"/>
    </source>
</evidence>
<keyword evidence="2" id="KW-1185">Reference proteome</keyword>
<dbReference type="AlphaFoldDB" id="A0A9Q3JTP1"/>
<comment type="caution">
    <text evidence="1">The sequence shown here is derived from an EMBL/GenBank/DDBJ whole genome shotgun (WGS) entry which is preliminary data.</text>
</comment>
<evidence type="ECO:0000313" key="1">
    <source>
        <dbReference type="EMBL" id="MBW0569370.1"/>
    </source>
</evidence>
<reference evidence="1" key="1">
    <citation type="submission" date="2021-03" db="EMBL/GenBank/DDBJ databases">
        <title>Draft genome sequence of rust myrtle Austropuccinia psidii MF-1, a brazilian biotype.</title>
        <authorList>
            <person name="Quecine M.C."/>
            <person name="Pachon D.M.R."/>
            <person name="Bonatelli M.L."/>
            <person name="Correr F.H."/>
            <person name="Franceschini L.M."/>
            <person name="Leite T.F."/>
            <person name="Margarido G.R.A."/>
            <person name="Almeida C.A."/>
            <person name="Ferrarezi J.A."/>
            <person name="Labate C.A."/>
        </authorList>
    </citation>
    <scope>NUCLEOTIDE SEQUENCE</scope>
    <source>
        <strain evidence="1">MF-1</strain>
    </source>
</reference>
<accession>A0A9Q3JTP1</accession>
<dbReference type="EMBL" id="AVOT02084243">
    <property type="protein sequence ID" value="MBW0569370.1"/>
    <property type="molecule type" value="Genomic_DNA"/>
</dbReference>
<gene>
    <name evidence="1" type="ORF">O181_109085</name>
</gene>
<protein>
    <submittedName>
        <fullName evidence="1">Uncharacterized protein</fullName>
    </submittedName>
</protein>